<dbReference type="Proteomes" id="UP000627781">
    <property type="component" value="Unassembled WGS sequence"/>
</dbReference>
<keyword evidence="7" id="KW-0326">Glycosidase</keyword>
<dbReference type="CDD" id="cd08987">
    <property type="entry name" value="GH62"/>
    <property type="match status" value="1"/>
</dbReference>
<gene>
    <name evidence="9" type="ORF">H9661_12980</name>
</gene>
<dbReference type="InterPro" id="IPR023296">
    <property type="entry name" value="Glyco_hydro_beta-prop_sf"/>
</dbReference>
<protein>
    <recommendedName>
        <fullName evidence="3">non-reducing end alpha-L-arabinofuranosidase</fullName>
        <ecNumber evidence="3">3.2.1.55</ecNumber>
    </recommendedName>
</protein>
<dbReference type="RefSeq" id="WP_191769214.1">
    <property type="nucleotide sequence ID" value="NZ_JACSRA010000021.1"/>
</dbReference>
<keyword evidence="4" id="KW-0964">Secreted</keyword>
<comment type="subcellular location">
    <subcellularLocation>
        <location evidence="2">Secreted</location>
    </subcellularLocation>
</comment>
<keyword evidence="6" id="KW-0378">Hydrolase</keyword>
<keyword evidence="10" id="KW-1185">Reference proteome</keyword>
<accession>A0ABR8PVU1</accession>
<feature type="chain" id="PRO_5047209872" description="non-reducing end alpha-L-arabinofuranosidase" evidence="8">
    <location>
        <begin position="20"/>
        <end position="331"/>
    </location>
</feature>
<evidence type="ECO:0000256" key="7">
    <source>
        <dbReference type="ARBA" id="ARBA00023295"/>
    </source>
</evidence>
<dbReference type="Gene3D" id="2.115.10.20">
    <property type="entry name" value="Glycosyl hydrolase domain, family 43"/>
    <property type="match status" value="1"/>
</dbReference>
<dbReference type="SUPFAM" id="SSF75005">
    <property type="entry name" value="Arabinanase/levansucrase/invertase"/>
    <property type="match status" value="1"/>
</dbReference>
<evidence type="ECO:0000256" key="3">
    <source>
        <dbReference type="ARBA" id="ARBA00012670"/>
    </source>
</evidence>
<sequence>MIKRKIGMFGIGLAMFLGAMTVGEGITANAAANPNPTWYVGSRCFYNGPTNAWDDISVKDPSIVYANGKYHLFYTGYAQNGTFQMGTASASTINGLRTAQHKKLDLNGSWGRNGSYGAPQVFYMESKHMWYLIYQGSLGACYATTTNIDDPNSWSGPKSLGASGNMGWDYWVICDDQYAYLFNTPSDGSHNIYCRKTSLANFPNGWGPATVAVRDTFEGACVYKSKSDNKYYMIVEDMKDNRYYELHQANSLNGPWTKVSEKWASSHNLSYTADRWTNRVSHGELLRSGINQKLEINDINRVDFLIQGSTDNAYVPYEKIKWDLGIIKNYK</sequence>
<dbReference type="Pfam" id="PF03664">
    <property type="entry name" value="Glyco_hydro_62"/>
    <property type="match status" value="1"/>
</dbReference>
<evidence type="ECO:0000256" key="1">
    <source>
        <dbReference type="ARBA" id="ARBA00001462"/>
    </source>
</evidence>
<dbReference type="EC" id="3.2.1.55" evidence="3"/>
<comment type="caution">
    <text evidence="9">The sequence shown here is derived from an EMBL/GenBank/DDBJ whole genome shotgun (WGS) entry which is preliminary data.</text>
</comment>
<evidence type="ECO:0000256" key="6">
    <source>
        <dbReference type="ARBA" id="ARBA00022801"/>
    </source>
</evidence>
<reference evidence="9 10" key="1">
    <citation type="submission" date="2020-08" db="EMBL/GenBank/DDBJ databases">
        <title>A Genomic Blueprint of the Chicken Gut Microbiome.</title>
        <authorList>
            <person name="Gilroy R."/>
            <person name="Ravi A."/>
            <person name="Getino M."/>
            <person name="Pursley I."/>
            <person name="Horton D.L."/>
            <person name="Alikhan N.-F."/>
            <person name="Baker D."/>
            <person name="Gharbi K."/>
            <person name="Hall N."/>
            <person name="Watson M."/>
            <person name="Adriaenssens E.M."/>
            <person name="Foster-Nyarko E."/>
            <person name="Jarju S."/>
            <person name="Secka A."/>
            <person name="Antonio M."/>
            <person name="Oren A."/>
            <person name="Chaudhuri R."/>
            <person name="La Ragione R.M."/>
            <person name="Hildebrand F."/>
            <person name="Pallen M.J."/>
        </authorList>
    </citation>
    <scope>NUCLEOTIDE SEQUENCE [LARGE SCALE GENOMIC DNA]</scope>
    <source>
        <strain evidence="9 10">Sa3CVN1</strain>
    </source>
</reference>
<feature type="signal peptide" evidence="8">
    <location>
        <begin position="1"/>
        <end position="19"/>
    </location>
</feature>
<evidence type="ECO:0000256" key="2">
    <source>
        <dbReference type="ARBA" id="ARBA00004613"/>
    </source>
</evidence>
<dbReference type="PANTHER" id="PTHR40631:SF2">
    <property type="entry name" value="ALPHA-L-ARABINOFURANOSIDASE"/>
    <property type="match status" value="1"/>
</dbReference>
<dbReference type="PANTHER" id="PTHR40631">
    <property type="entry name" value="ALPHA-L-ARABINOFURANOSIDASE AXHA-2-RELATED"/>
    <property type="match status" value="1"/>
</dbReference>
<evidence type="ECO:0000256" key="8">
    <source>
        <dbReference type="SAM" id="SignalP"/>
    </source>
</evidence>
<proteinExistence type="predicted"/>
<evidence type="ECO:0000256" key="5">
    <source>
        <dbReference type="ARBA" id="ARBA00022729"/>
    </source>
</evidence>
<comment type="catalytic activity">
    <reaction evidence="1">
        <text>Hydrolysis of terminal non-reducing alpha-L-arabinofuranoside residues in alpha-L-arabinosides.</text>
        <dbReference type="EC" id="3.2.1.55"/>
    </reaction>
</comment>
<keyword evidence="5 8" id="KW-0732">Signal</keyword>
<dbReference type="EMBL" id="JACSRA010000021">
    <property type="protein sequence ID" value="MBD7912270.1"/>
    <property type="molecule type" value="Genomic_DNA"/>
</dbReference>
<dbReference type="InterPro" id="IPR005193">
    <property type="entry name" value="GH62_arabinosidase"/>
</dbReference>
<evidence type="ECO:0000256" key="4">
    <source>
        <dbReference type="ARBA" id="ARBA00022525"/>
    </source>
</evidence>
<evidence type="ECO:0000313" key="10">
    <source>
        <dbReference type="Proteomes" id="UP000627781"/>
    </source>
</evidence>
<evidence type="ECO:0000313" key="9">
    <source>
        <dbReference type="EMBL" id="MBD7912270.1"/>
    </source>
</evidence>
<organism evidence="9 10">
    <name type="scientific">Clostridium cibarium</name>
    <dbReference type="NCBI Taxonomy" id="2762247"/>
    <lineage>
        <taxon>Bacteria</taxon>
        <taxon>Bacillati</taxon>
        <taxon>Bacillota</taxon>
        <taxon>Clostridia</taxon>
        <taxon>Eubacteriales</taxon>
        <taxon>Clostridiaceae</taxon>
        <taxon>Clostridium</taxon>
    </lineage>
</organism>
<name>A0ABR8PVU1_9CLOT</name>